<feature type="compositionally biased region" description="Polar residues" evidence="1">
    <location>
        <begin position="1591"/>
        <end position="1623"/>
    </location>
</feature>
<dbReference type="PANTHER" id="PTHR11324:SF16">
    <property type="entry name" value="PDZ DOMAIN-CONTAINING PROTEIN 2"/>
    <property type="match status" value="1"/>
</dbReference>
<feature type="compositionally biased region" description="Low complexity" evidence="1">
    <location>
        <begin position="999"/>
        <end position="1008"/>
    </location>
</feature>
<feature type="compositionally biased region" description="Low complexity" evidence="1">
    <location>
        <begin position="568"/>
        <end position="592"/>
    </location>
</feature>
<sequence>MTILTNKMINATSNETITLQSSTHHHHHHHHSASNGFMFPASYYHRSYPGNGYSYPFYHQHQLTTNPGPPLIPSRLDASDDVHVTVLQIDQNQQQQLKKNQYWLNNDQNYPRTNINNSNHNKNDGTIYTNLSAEVMNSTKIENFSNLNNNNNNNNFQQFFHSQNDLNLLKQNQNDFDPARDLNIGGGGGGVGGCHNQTVHVDNKRGEIDEEVTIYRLPGERLGMALRFDGGQSATETIRRVFVQSISMNSPSSKAIGLMLGMLREGDEILQIDGRQSSSLTRLECITLLRDAPVCIKLFVRRTFALPNQITSENQSNNYQIVSSTMNPSMPVPNLNEFCQMQVKYQQQQLQQQTHHHSDNYFLTKQQLIRSDCLNTMQPVMLSSSMPAISSMNSNQFSQNVYPNESPVIQPTIASAMTTTITSTSMTITSANQTKKVPPPVPPRMATTTLSSRKKSRPSLVSLNDSLSSTTKEINDQRESINQMEPIVVDGKSCERTNKINCIEPEHQQSLNSMSATQNPVVLVEKPPRRKNYHNNSINNCQSNPPPLPPRRPKGPPPKPPIDHHSRSSSTSSASSSSSSTSSSASSLSSTNSGKIVNVIEINNSNAKSFDCVKTTATTEPSNKISIVSTPMITSAQTISTTVFANKNHSCNNLKNSSSSKGVTFHITNSKVSSFIRNTAEKLHRKLSGRNHHNDSHPIDLDEEINKSNDAASNQSKTNSSESNATNGNLMAELSSKPSSSNDTNNPQFNIMLVGSNRFDGDKDSIDALESSPIQSAVKSDSKSKTPISVPSTTAVSMLSTLVSPPVAAHYDDAIQQQFDSIEESFESDTDDTSSSVSTIIERQGSFRLHQNQSRLDNNNDQHNSNQEFQQENDDYERRNDEYNFDERSDIEVMSIVERVLSPFEFTDDYHQQHRQQQQQQQTSMILAHPLVAVVPGAFTATQATTAITNFEQFSLKSTSFVSIHNENKLDRAEQQLQQLPMLSTSLPSIDTDRNQQLSSTSSSSSVSNKTTELIDIDDGQLSSSDCFQPTIKTEIVDSIIESSENRALSIESPASIVHKNTVDRREKSINDNRIQISDEEDHRSTTVDEINEKMIQINRTDKMDVNQSSFDGRDEKISVVDDEDDEDLDAIKNDLFSRLDDDKDDFMIDTDYINESSSRFLFHPNSSELILPNSYSELSSITEEDEEDETNSDCYKNKNINQINDIDIDEVQNSLLALSETERKKEEKQSRLFQQNSAIENDPSESNDWMKEEKTSIELDCSKNIENKISLNNVFEFLSKATDDFEFVERMLELTNDRIDSIDDIMRIRESLRGLQESEQRENLKQFLDGKDVCEELIALSSSGASSSPSSLSSSLFSSASASTPSSASSSSSSYRSPLSSPDHEYLPIDLDKLAAKTDLIDISKPKIQNRSYNDEKGIDFGKFDSLPHSSSVGKLSESTKLCYQSVSIGRKMPNRSIENFVGESKIPTLTSMRSSTTNLLQNRSQSTSNLFNQTNQFHSLTEVKPSLIPRPISNFNLSLPTPPPSALSVSSLLTNGTRTLSSSAKQHETTNVFRVPPSQSAKNQINRSSHNCLNRSSSMQSIFQTTPMVKSSSGKLSNNQTHLNSNKTFGNKKSTKTFNGQSSSNNHSYHHNCLNHSQPQQHQQSPYHYGSLSRTISKSTHNVYNTGSLPRPVSSSRSSSSSSMLINSNLNNNQINVIKNKNSFNRRNNIINHHHQLQQQHQETSKMYRAFNGDGNYRTTSLTDLSDDGWNLRPTTYNDTTDGVCLNDRSLEKSTTLLNTKRLSLASIEQSQIENGEFQQHHYYETMQSQHHHLHLNQPQQQRQKHQFNPLSSSSSSSLPTPLPLSSSRSRSTFSLRSNINQQNFSDDGNLFRSDSLGFVPTTKFSLSIEQEPVALGTVSTEYETINQLSKLNSNKYVPVENENTSDGIIRRQQSQSQEPSSSSSPLSSTTLTAINLSSNRHCLNHSDKHSIGTTSSTLAVGKNHSGRPSCRISSSSLQSSSRSTSSSSSSSSSISLTRKTPTAVKSTSFHSIPCQKLSPFSPRTSPNQNEIEHNNDFDSLPFLSLKKLSIDSSSKNDDRSPLHSILRQSSSLASSSSSASSTLSAKCNKVVIVDHHSNDSGIVDDEVDQSKYQFNQLNHNEKNQESLNDELNCCLSVSDSELSDHNSSGDSVDCSAATTNDFYICVNDEFTEEHRNPDIIGLEDPLNHSSDANDMTEEEKQYSRTLIRGHHLYPTSSLDAAIYSSSSSASSVSSLNDHLHNDIANRSKEIKKSSNDSDFDQMRSKNSFYLDSSSHHQHRDDSGIFASDDTTSPSTSEFSQSPSPELLERVSLENHRAMKTDDEPLLQRAKQVNCNKLSSTVRKRVAFFDAKQSQSDQSPQQQQQQPAKDSLDSDVSMANVKSGLNQLTLSRSSSAPACEESLLTSLNSGDDDNDLENFSNLDEIEKEQESISLSSIETTKSLQKNLFNERIEDLSSSSNSLQKQRDSFINARRHQNVCKLRNLIISDAVLYDNDRQDSIERDLKNNSQTETSGIETIDLNCDEMIESAIKNVESRNDFGTTEINKIETEAIKSSSLPLDIDINEEKDSILNEKCSDKPIRFLQKISKRENTYENQEKNLMDLSSSSAPSPAAAATMKMNSTSSTQSSSRKIMNELVIYQKQHSMRAIIYHLNDIENLNDQDCLNRLGITIKGGFTSDSDTDIVTVTSINPDGLAAQDGRLQIGDRIISINGKRLAGMTHNRILDLLTISCLSQKVILVCTRANDRKDSMNTSEEYLSLSSKSSIESFNDCGISDPMGKQSRQNLQDDLDPSKIIRAEIVKDVTGLGFIIEGGKNSSLGDRPIIIKRIFRGGPVDKEGTLRPRDELLTVNGQQMNEMSRADAWNFLKQLPDGKVSFVVRRQL</sequence>
<dbReference type="OrthoDB" id="42382at2759"/>
<protein>
    <submittedName>
        <fullName evidence="3">Pro-interleukin-16</fullName>
    </submittedName>
</protein>
<dbReference type="PANTHER" id="PTHR11324">
    <property type="entry name" value="IL16-RELATED"/>
    <property type="match status" value="1"/>
</dbReference>
<feature type="domain" description="PDZ" evidence="2">
    <location>
        <begin position="211"/>
        <end position="304"/>
    </location>
</feature>
<feature type="compositionally biased region" description="Low complexity" evidence="1">
    <location>
        <begin position="2626"/>
        <end position="2648"/>
    </location>
</feature>
<feature type="region of interest" description="Disordered" evidence="1">
    <location>
        <begin position="1666"/>
        <end position="1689"/>
    </location>
</feature>
<evidence type="ECO:0000313" key="3">
    <source>
        <dbReference type="EMBL" id="KAF7493093.1"/>
    </source>
</evidence>
<gene>
    <name evidence="3" type="ORF">SSS_9121</name>
</gene>
<dbReference type="Pfam" id="PF00595">
    <property type="entry name" value="PDZ"/>
    <property type="match status" value="2"/>
</dbReference>
<dbReference type="CDD" id="cd00136">
    <property type="entry name" value="PDZ_canonical"/>
    <property type="match status" value="2"/>
</dbReference>
<dbReference type="EMBL" id="WVUK01000056">
    <property type="protein sequence ID" value="KAF7493093.1"/>
    <property type="molecule type" value="Genomic_DNA"/>
</dbReference>
<feature type="region of interest" description="Disordered" evidence="1">
    <location>
        <begin position="1591"/>
        <end position="1649"/>
    </location>
</feature>
<feature type="compositionally biased region" description="Polar residues" evidence="1">
    <location>
        <begin position="2021"/>
        <end position="2033"/>
    </location>
</feature>
<evidence type="ECO:0000313" key="4">
    <source>
        <dbReference type="EnsemblMetazoa" id="KAF7493093.1"/>
    </source>
</evidence>
<reference evidence="4" key="3">
    <citation type="submission" date="2022-06" db="UniProtKB">
        <authorList>
            <consortium name="EnsemblMetazoa"/>
        </authorList>
    </citation>
    <scope>IDENTIFICATION</scope>
</reference>
<reference evidence="3" key="2">
    <citation type="submission" date="2020-01" db="EMBL/GenBank/DDBJ databases">
        <authorList>
            <person name="Korhonen P.K.K."/>
            <person name="Guangxu M.G."/>
            <person name="Wang T.W."/>
            <person name="Stroehlein A.J.S."/>
            <person name="Young N.D."/>
            <person name="Ang C.-S.A."/>
            <person name="Fernando D.W.F."/>
            <person name="Lu H.L."/>
            <person name="Taylor S.T."/>
            <person name="Ehtesham M.E.M."/>
            <person name="Najaraj S.H.N."/>
            <person name="Harsha G.H.G."/>
            <person name="Madugundu A.M."/>
            <person name="Renuse S.R."/>
            <person name="Holt D.H."/>
            <person name="Pandey A.P."/>
            <person name="Papenfuss A.P."/>
            <person name="Gasser R.B.G."/>
            <person name="Fischer K.F."/>
        </authorList>
    </citation>
    <scope>NUCLEOTIDE SEQUENCE</scope>
    <source>
        <strain evidence="3">SSS_KF_BRIS2020</strain>
    </source>
</reference>
<dbReference type="InterPro" id="IPR001478">
    <property type="entry name" value="PDZ"/>
</dbReference>
<feature type="compositionally biased region" description="Low complexity" evidence="1">
    <location>
        <begin position="1624"/>
        <end position="1649"/>
    </location>
</feature>
<proteinExistence type="predicted"/>
<feature type="compositionally biased region" description="Low complexity" evidence="1">
    <location>
        <begin position="2373"/>
        <end position="2391"/>
    </location>
</feature>
<feature type="compositionally biased region" description="Polar residues" evidence="1">
    <location>
        <begin position="534"/>
        <end position="543"/>
    </location>
</feature>
<feature type="domain" description="PDZ" evidence="2">
    <location>
        <begin position="2818"/>
        <end position="2903"/>
    </location>
</feature>
<feature type="compositionally biased region" description="Polar residues" evidence="1">
    <location>
        <begin position="459"/>
        <end position="472"/>
    </location>
</feature>
<keyword evidence="5" id="KW-1185">Reference proteome</keyword>
<feature type="region of interest" description="Disordered" evidence="1">
    <location>
        <begin position="686"/>
        <end position="749"/>
    </location>
</feature>
<feature type="compositionally biased region" description="Polar residues" evidence="1">
    <location>
        <begin position="849"/>
        <end position="870"/>
    </location>
</feature>
<feature type="region of interest" description="Disordered" evidence="1">
    <location>
        <begin position="2620"/>
        <end position="2648"/>
    </location>
</feature>
<feature type="region of interest" description="Disordered" evidence="1">
    <location>
        <begin position="2293"/>
        <end position="2328"/>
    </location>
</feature>
<dbReference type="SUPFAM" id="SSF50156">
    <property type="entry name" value="PDZ domain-like"/>
    <property type="match status" value="3"/>
</dbReference>
<feature type="compositionally biased region" description="Low complexity" evidence="1">
    <location>
        <begin position="2313"/>
        <end position="2327"/>
    </location>
</feature>
<dbReference type="EnsemblMetazoa" id="SSS_9121s_mrna">
    <property type="protein sequence ID" value="KAF7493093.1"/>
    <property type="gene ID" value="SSS_9121"/>
</dbReference>
<feature type="region of interest" description="Disordered" evidence="1">
    <location>
        <begin position="1933"/>
        <end position="1952"/>
    </location>
</feature>
<feature type="compositionally biased region" description="Polar residues" evidence="1">
    <location>
        <begin position="708"/>
        <end position="729"/>
    </location>
</feature>
<feature type="compositionally biased region" description="Low complexity" evidence="1">
    <location>
        <begin position="1992"/>
        <end position="2020"/>
    </location>
</feature>
<evidence type="ECO:0000256" key="1">
    <source>
        <dbReference type="SAM" id="MobiDB-lite"/>
    </source>
</evidence>
<dbReference type="Proteomes" id="UP000070412">
    <property type="component" value="Unassembled WGS sequence"/>
</dbReference>
<feature type="region of interest" description="Disordered" evidence="1">
    <location>
        <begin position="529"/>
        <end position="592"/>
    </location>
</feature>
<feature type="region of interest" description="Disordered" evidence="1">
    <location>
        <begin position="844"/>
        <end position="878"/>
    </location>
</feature>
<organism evidence="3">
    <name type="scientific">Sarcoptes scabiei</name>
    <name type="common">Itch mite</name>
    <name type="synonym">Acarus scabiei</name>
    <dbReference type="NCBI Taxonomy" id="52283"/>
    <lineage>
        <taxon>Eukaryota</taxon>
        <taxon>Metazoa</taxon>
        <taxon>Ecdysozoa</taxon>
        <taxon>Arthropoda</taxon>
        <taxon>Chelicerata</taxon>
        <taxon>Arachnida</taxon>
        <taxon>Acari</taxon>
        <taxon>Acariformes</taxon>
        <taxon>Sarcoptiformes</taxon>
        <taxon>Astigmata</taxon>
        <taxon>Psoroptidia</taxon>
        <taxon>Sarcoptoidea</taxon>
        <taxon>Sarcoptidae</taxon>
        <taxon>Sarcoptinae</taxon>
        <taxon>Sarcoptes</taxon>
    </lineage>
</organism>
<feature type="region of interest" description="Disordered" evidence="1">
    <location>
        <begin position="2373"/>
        <end position="2396"/>
    </location>
</feature>
<feature type="compositionally biased region" description="Pro residues" evidence="1">
    <location>
        <begin position="544"/>
        <end position="560"/>
    </location>
</feature>
<feature type="region of interest" description="Disordered" evidence="1">
    <location>
        <begin position="428"/>
        <end position="485"/>
    </location>
</feature>
<feature type="region of interest" description="Disordered" evidence="1">
    <location>
        <begin position="1968"/>
        <end position="2059"/>
    </location>
</feature>
<feature type="compositionally biased region" description="Polar residues" evidence="1">
    <location>
        <begin position="736"/>
        <end position="749"/>
    </location>
</feature>
<evidence type="ECO:0000313" key="5">
    <source>
        <dbReference type="Proteomes" id="UP000070412"/>
    </source>
</evidence>
<feature type="region of interest" description="Disordered" evidence="1">
    <location>
        <begin position="1809"/>
        <end position="1856"/>
    </location>
</feature>
<feature type="compositionally biased region" description="Low complexity" evidence="1">
    <location>
        <begin position="1670"/>
        <end position="1689"/>
    </location>
</feature>
<dbReference type="PROSITE" id="PS50106">
    <property type="entry name" value="PDZ"/>
    <property type="match status" value="3"/>
</dbReference>
<dbReference type="Gene3D" id="2.30.42.10">
    <property type="match status" value="3"/>
</dbReference>
<feature type="compositionally biased region" description="Basic and acidic residues" evidence="1">
    <location>
        <begin position="692"/>
        <end position="707"/>
    </location>
</feature>
<accession>A0A834VGV9</accession>
<evidence type="ECO:0000259" key="2">
    <source>
        <dbReference type="PROSITE" id="PS50106"/>
    </source>
</evidence>
<feature type="compositionally biased region" description="Low complexity" evidence="1">
    <location>
        <begin position="1935"/>
        <end position="1951"/>
    </location>
</feature>
<feature type="domain" description="PDZ" evidence="2">
    <location>
        <begin position="2689"/>
        <end position="2749"/>
    </location>
</feature>
<feature type="region of interest" description="Disordered" evidence="1">
    <location>
        <begin position="2205"/>
        <end position="2226"/>
    </location>
</feature>
<dbReference type="InterPro" id="IPR036034">
    <property type="entry name" value="PDZ_sf"/>
</dbReference>
<feature type="compositionally biased region" description="Low complexity" evidence="1">
    <location>
        <begin position="1364"/>
        <end position="1382"/>
    </location>
</feature>
<name>A0A834VGV9_SARSC</name>
<feature type="region of interest" description="Disordered" evidence="1">
    <location>
        <begin position="1364"/>
        <end position="1383"/>
    </location>
</feature>
<dbReference type="SMART" id="SM00228">
    <property type="entry name" value="PDZ"/>
    <property type="match status" value="3"/>
</dbReference>
<feature type="compositionally biased region" description="Low complexity" evidence="1">
    <location>
        <begin position="1832"/>
        <end position="1856"/>
    </location>
</feature>
<feature type="region of interest" description="Disordered" evidence="1">
    <location>
        <begin position="986"/>
        <end position="1012"/>
    </location>
</feature>
<reference evidence="5" key="1">
    <citation type="journal article" date="2020" name="PLoS Negl. Trop. Dis.">
        <title>High-quality nuclear genome for Sarcoptes scabiei-A critical resource for a neglected parasite.</title>
        <authorList>
            <person name="Korhonen P.K."/>
            <person name="Gasser R.B."/>
            <person name="Ma G."/>
            <person name="Wang T."/>
            <person name="Stroehlein A.J."/>
            <person name="Young N.D."/>
            <person name="Ang C.S."/>
            <person name="Fernando D.D."/>
            <person name="Lu H.C."/>
            <person name="Taylor S."/>
            <person name="Reynolds S.L."/>
            <person name="Mofiz E."/>
            <person name="Najaraj S.H."/>
            <person name="Gowda H."/>
            <person name="Madugundu A."/>
            <person name="Renuse S."/>
            <person name="Holt D."/>
            <person name="Pandey A."/>
            <person name="Papenfuss A.T."/>
            <person name="Fischer K."/>
        </authorList>
    </citation>
    <scope>NUCLEOTIDE SEQUENCE [LARGE SCALE GENOMIC DNA]</scope>
</reference>